<dbReference type="Proteomes" id="UP000181790">
    <property type="component" value="Unassembled WGS sequence"/>
</dbReference>
<name>A0A1S2VQX4_9BACT</name>
<evidence type="ECO:0000313" key="4">
    <source>
        <dbReference type="Proteomes" id="UP000181790"/>
    </source>
</evidence>
<dbReference type="InterPro" id="IPR014719">
    <property type="entry name" value="Ribosomal_bL12_C/ClpS-like"/>
</dbReference>
<gene>
    <name evidence="3" type="ORF">BLX24_00105</name>
</gene>
<evidence type="ECO:0000259" key="2">
    <source>
        <dbReference type="Pfam" id="PF00542"/>
    </source>
</evidence>
<reference evidence="3 4" key="1">
    <citation type="submission" date="2016-10" db="EMBL/GenBank/DDBJ databases">
        <title>Arsenicibacter rosenii gen. nov., sp. nov., an efficient arsenic-methylating bacterium isolated from an arsenic-contaminated paddy soil.</title>
        <authorList>
            <person name="Huang K."/>
        </authorList>
    </citation>
    <scope>NUCLEOTIDE SEQUENCE [LARGE SCALE GENOMIC DNA]</scope>
    <source>
        <strain evidence="3 4">SM-1</strain>
    </source>
</reference>
<dbReference type="Gene3D" id="3.30.1390.10">
    <property type="match status" value="1"/>
</dbReference>
<protein>
    <recommendedName>
        <fullName evidence="2">Large ribosomal subunit protein bL12 C-terminal domain-containing protein</fullName>
    </recommendedName>
</protein>
<keyword evidence="4" id="KW-1185">Reference proteome</keyword>
<proteinExistence type="predicted"/>
<keyword evidence="1" id="KW-0732">Signal</keyword>
<dbReference type="GO" id="GO:0003735">
    <property type="term" value="F:structural constituent of ribosome"/>
    <property type="evidence" value="ECO:0007669"/>
    <property type="project" value="InterPro"/>
</dbReference>
<evidence type="ECO:0000313" key="3">
    <source>
        <dbReference type="EMBL" id="OIN60566.1"/>
    </source>
</evidence>
<dbReference type="GO" id="GO:0006412">
    <property type="term" value="P:translation"/>
    <property type="evidence" value="ECO:0007669"/>
    <property type="project" value="InterPro"/>
</dbReference>
<dbReference type="Pfam" id="PF00542">
    <property type="entry name" value="Ribosomal_L12"/>
    <property type="match status" value="1"/>
</dbReference>
<organism evidence="3 4">
    <name type="scientific">Arsenicibacter rosenii</name>
    <dbReference type="NCBI Taxonomy" id="1750698"/>
    <lineage>
        <taxon>Bacteria</taxon>
        <taxon>Pseudomonadati</taxon>
        <taxon>Bacteroidota</taxon>
        <taxon>Cytophagia</taxon>
        <taxon>Cytophagales</taxon>
        <taxon>Spirosomataceae</taxon>
        <taxon>Arsenicibacter</taxon>
    </lineage>
</organism>
<dbReference type="RefSeq" id="WP_071501068.1">
    <property type="nucleotide sequence ID" value="NZ_MORL01000001.1"/>
</dbReference>
<dbReference type="AlphaFoldDB" id="A0A1S2VQX4"/>
<evidence type="ECO:0000256" key="1">
    <source>
        <dbReference type="SAM" id="SignalP"/>
    </source>
</evidence>
<feature type="chain" id="PRO_5010356470" description="Large ribosomal subunit protein bL12 C-terminal domain-containing protein" evidence="1">
    <location>
        <begin position="20"/>
        <end position="101"/>
    </location>
</feature>
<accession>A0A1S2VQX4</accession>
<dbReference type="InterPro" id="IPR013823">
    <property type="entry name" value="Ribosomal_bL12_C"/>
</dbReference>
<dbReference type="EMBL" id="MORL01000001">
    <property type="protein sequence ID" value="OIN60566.1"/>
    <property type="molecule type" value="Genomic_DNA"/>
</dbReference>
<sequence length="101" mass="10903">MMKTLLFIALFSGSLFPVAQSETATKQVQEKYVTVTLLRPKDRSTAAHVTKALVSYFGIHQRQAMEIVAAAPVIIAKEVVKEEAASIKSALEAAGAEVEVK</sequence>
<feature type="signal peptide" evidence="1">
    <location>
        <begin position="1"/>
        <end position="19"/>
    </location>
</feature>
<dbReference type="SUPFAM" id="SSF54736">
    <property type="entry name" value="ClpS-like"/>
    <property type="match status" value="1"/>
</dbReference>
<feature type="domain" description="Large ribosomal subunit protein bL12 C-terminal" evidence="2">
    <location>
        <begin position="48"/>
        <end position="101"/>
    </location>
</feature>
<comment type="caution">
    <text evidence="3">The sequence shown here is derived from an EMBL/GenBank/DDBJ whole genome shotgun (WGS) entry which is preliminary data.</text>
</comment>